<feature type="compositionally biased region" description="Polar residues" evidence="1">
    <location>
        <begin position="107"/>
        <end position="120"/>
    </location>
</feature>
<evidence type="ECO:0000256" key="1">
    <source>
        <dbReference type="SAM" id="MobiDB-lite"/>
    </source>
</evidence>
<evidence type="ECO:0000313" key="3">
    <source>
        <dbReference type="EMBL" id="MCI4683784.1"/>
    </source>
</evidence>
<evidence type="ECO:0000259" key="2">
    <source>
        <dbReference type="Pfam" id="PF00535"/>
    </source>
</evidence>
<dbReference type="RefSeq" id="WP_243067715.1">
    <property type="nucleotide sequence ID" value="NZ_JAIVFK010000006.1"/>
</dbReference>
<organism evidence="3 4">
    <name type="scientific">Candidatus Rhodoblastus alkanivorans</name>
    <dbReference type="NCBI Taxonomy" id="2954117"/>
    <lineage>
        <taxon>Bacteria</taxon>
        <taxon>Pseudomonadati</taxon>
        <taxon>Pseudomonadota</taxon>
        <taxon>Alphaproteobacteria</taxon>
        <taxon>Hyphomicrobiales</taxon>
        <taxon>Rhodoblastaceae</taxon>
        <taxon>Rhodoblastus</taxon>
    </lineage>
</organism>
<sequence length="827" mass="93120">MQETSTAWKLRALAIRLASIYRHPFNREKRRQHRRQHLEILEAQVQTPVTGAAWGRSPLPIRLAAVWRHPLDRDKRHQYRANCVASLAAHHDQTSFAPASEGDPSDLNEQGASPDQTSYAPASEGDPSDRNAQGASPGQKLDALTIPVQYGKALYLKRCELAVFRALTEGAIEFPSVEKPFFSVVISAFNNFRYTIRVLELLEYAARYSKEKKALEIEVVVVDNGSSDETAHIEDYVKGIVLKRVTPNIGFPRACNLGASVAGGEYLIFLNNDMELEADVFVRLYEAVQRDKSEVACFGAAILQFDGAFQDLGSGVWRDGVAQGYFRDEPPTRYAYAYPRDVDYVAGCFFCISAAEFREFNGFDECFSPGYYEETDLSLRLWRAGRRSRVYPDVRVYHLEYGAFSAERPRASVELMERNQPIFAQRHKDFLDKRPEIAHAPACPVRYDTNRLSVLFIEDRIPSQRLGSGYGRAELVVRELLKRFDVDIFACHQIEDDILPIGFKYLNIWYGPAHSKLDDILQRRHYDVVYIGRPHNISRYEDVLRNWRRGGGTIIYDTEAVYTVRDVSREQRLESYVEIASSPKFAELLATELEPAKIADVVIAVNAHETAILRQNLTQTVHTIGHYMANRPTATAAKDRSGLLFVGSLADAQSPNYDSLVWFLDHVWPKILAARPAESLRIAGYTREETPLEPLLRDGVTLVGHVEDLTDEYARARVFIAPTRFAAGVPFKVHEAFSFGLPVVTSRLIGEQVAIDGSFGGSLAATVTDDGSEFAQACLQILQDENLWKEKRAEAIAYMEAYCNPSKLDIVINALFGAIRPRPLSSD</sequence>
<dbReference type="PANTHER" id="PTHR43179:SF7">
    <property type="entry name" value="RHAMNOSYLTRANSFERASE WBBL"/>
    <property type="match status" value="1"/>
</dbReference>
<dbReference type="EMBL" id="JAIVFP010000001">
    <property type="protein sequence ID" value="MCI4683784.1"/>
    <property type="molecule type" value="Genomic_DNA"/>
</dbReference>
<dbReference type="SUPFAM" id="SSF53756">
    <property type="entry name" value="UDP-Glycosyltransferase/glycogen phosphorylase"/>
    <property type="match status" value="1"/>
</dbReference>
<name>A0ABS9Z7Y7_9HYPH</name>
<dbReference type="Proteomes" id="UP001139104">
    <property type="component" value="Unassembled WGS sequence"/>
</dbReference>
<dbReference type="CDD" id="cd04186">
    <property type="entry name" value="GT_2_like_c"/>
    <property type="match status" value="1"/>
</dbReference>
<dbReference type="Gene3D" id="3.40.50.2000">
    <property type="entry name" value="Glycogen Phosphorylase B"/>
    <property type="match status" value="1"/>
</dbReference>
<dbReference type="Pfam" id="PF13692">
    <property type="entry name" value="Glyco_trans_1_4"/>
    <property type="match status" value="1"/>
</dbReference>
<dbReference type="GO" id="GO:0016757">
    <property type="term" value="F:glycosyltransferase activity"/>
    <property type="evidence" value="ECO:0007669"/>
    <property type="project" value="UniProtKB-KW"/>
</dbReference>
<dbReference type="Pfam" id="PF00535">
    <property type="entry name" value="Glycos_transf_2"/>
    <property type="match status" value="1"/>
</dbReference>
<dbReference type="InterPro" id="IPR001173">
    <property type="entry name" value="Glyco_trans_2-like"/>
</dbReference>
<dbReference type="SUPFAM" id="SSF53448">
    <property type="entry name" value="Nucleotide-diphospho-sugar transferases"/>
    <property type="match status" value="1"/>
</dbReference>
<comment type="caution">
    <text evidence="3">The sequence shown here is derived from an EMBL/GenBank/DDBJ whole genome shotgun (WGS) entry which is preliminary data.</text>
</comment>
<evidence type="ECO:0000313" key="4">
    <source>
        <dbReference type="Proteomes" id="UP001139104"/>
    </source>
</evidence>
<reference evidence="3" key="1">
    <citation type="journal article" date="2022" name="ISME J.">
        <title>Identification of active gaseous-alkane degraders at natural gas seeps.</title>
        <authorList>
            <person name="Farhan Ul Haque M."/>
            <person name="Hernandez M."/>
            <person name="Crombie A.T."/>
            <person name="Murrell J.C."/>
        </authorList>
    </citation>
    <scope>NUCLEOTIDE SEQUENCE</scope>
    <source>
        <strain evidence="3">PC2</strain>
    </source>
</reference>
<feature type="region of interest" description="Disordered" evidence="1">
    <location>
        <begin position="95"/>
        <end position="138"/>
    </location>
</feature>
<keyword evidence="3" id="KW-0808">Transferase</keyword>
<dbReference type="InterPro" id="IPR029044">
    <property type="entry name" value="Nucleotide-diphossugar_trans"/>
</dbReference>
<keyword evidence="3" id="KW-0328">Glycosyltransferase</keyword>
<dbReference type="Gene3D" id="3.90.550.10">
    <property type="entry name" value="Spore Coat Polysaccharide Biosynthesis Protein SpsA, Chain A"/>
    <property type="match status" value="1"/>
</dbReference>
<proteinExistence type="predicted"/>
<dbReference type="EC" id="2.4.-.-" evidence="3"/>
<dbReference type="PANTHER" id="PTHR43179">
    <property type="entry name" value="RHAMNOSYLTRANSFERASE WBBL"/>
    <property type="match status" value="1"/>
</dbReference>
<gene>
    <name evidence="3" type="ORF">K2U94_13595</name>
</gene>
<keyword evidence="4" id="KW-1185">Reference proteome</keyword>
<protein>
    <submittedName>
        <fullName evidence="3">Glycosyltransferase</fullName>
        <ecNumber evidence="3">2.4.-.-</ecNumber>
    </submittedName>
</protein>
<feature type="domain" description="Glycosyltransferase 2-like" evidence="2">
    <location>
        <begin position="183"/>
        <end position="300"/>
    </location>
</feature>
<accession>A0ABS9Z7Y7</accession>